<feature type="short sequence motif" description="'KMSKS' region" evidence="9">
    <location>
        <begin position="594"/>
        <end position="598"/>
    </location>
</feature>
<comment type="similarity">
    <text evidence="1 9 10">Belongs to the class-I aminoacyl-tRNA synthetase family.</text>
</comment>
<dbReference type="Pfam" id="PF00133">
    <property type="entry name" value="tRNA-synt_1"/>
    <property type="match status" value="1"/>
</dbReference>
<evidence type="ECO:0000256" key="4">
    <source>
        <dbReference type="ARBA" id="ARBA00022741"/>
    </source>
</evidence>
<dbReference type="CDD" id="cd00812">
    <property type="entry name" value="LeuRS_core"/>
    <property type="match status" value="1"/>
</dbReference>
<evidence type="ECO:0000259" key="13">
    <source>
        <dbReference type="Pfam" id="PF09334"/>
    </source>
</evidence>
<dbReference type="GO" id="GO:0005524">
    <property type="term" value="F:ATP binding"/>
    <property type="evidence" value="ECO:0007669"/>
    <property type="project" value="UniProtKB-UniRule"/>
</dbReference>
<dbReference type="SUPFAM" id="SSF50677">
    <property type="entry name" value="ValRS/IleRS/LeuRS editing domain"/>
    <property type="match status" value="1"/>
</dbReference>
<evidence type="ECO:0000256" key="10">
    <source>
        <dbReference type="RuleBase" id="RU363039"/>
    </source>
</evidence>
<dbReference type="FunFam" id="3.40.50.620:FF:000056">
    <property type="entry name" value="Leucine--tRNA ligase"/>
    <property type="match status" value="1"/>
</dbReference>
<evidence type="ECO:0000256" key="5">
    <source>
        <dbReference type="ARBA" id="ARBA00022840"/>
    </source>
</evidence>
<dbReference type="AlphaFoldDB" id="A0A523TK73"/>
<keyword evidence="5 9" id="KW-0067">ATP-binding</keyword>
<evidence type="ECO:0000256" key="2">
    <source>
        <dbReference type="ARBA" id="ARBA00022490"/>
    </source>
</evidence>
<evidence type="ECO:0000256" key="9">
    <source>
        <dbReference type="HAMAP-Rule" id="MF_00049"/>
    </source>
</evidence>
<protein>
    <recommendedName>
        <fullName evidence="9">Leucine--tRNA ligase</fullName>
        <ecNumber evidence="9">6.1.1.4</ecNumber>
    </recommendedName>
    <alternativeName>
        <fullName evidence="9">Leucyl-tRNA synthetase</fullName>
        <shortName evidence="9">LeuRS</shortName>
    </alternativeName>
</protein>
<dbReference type="Pfam" id="PF09334">
    <property type="entry name" value="tRNA-synt_1g"/>
    <property type="match status" value="1"/>
</dbReference>
<dbReference type="InterPro" id="IPR002300">
    <property type="entry name" value="aa-tRNA-synth_Ia"/>
</dbReference>
<dbReference type="EC" id="6.1.1.4" evidence="9"/>
<feature type="domain" description="Methionyl/Leucyl tRNA synthetase" evidence="13">
    <location>
        <begin position="41"/>
        <end position="182"/>
    </location>
</feature>
<reference evidence="15 16" key="1">
    <citation type="submission" date="2019-03" db="EMBL/GenBank/DDBJ databases">
        <title>Metabolic potential of uncultured bacteria and archaea associated with petroleum seepage in deep-sea sediments.</title>
        <authorList>
            <person name="Dong X."/>
            <person name="Hubert C."/>
        </authorList>
    </citation>
    <scope>NUCLEOTIDE SEQUENCE [LARGE SCALE GENOMIC DNA]</scope>
    <source>
        <strain evidence="15">E44_bin3</strain>
    </source>
</reference>
<dbReference type="InterPro" id="IPR025709">
    <property type="entry name" value="Leu_tRNA-synth_edit"/>
</dbReference>
<dbReference type="NCBIfam" id="TIGR00396">
    <property type="entry name" value="leuS_bact"/>
    <property type="match status" value="1"/>
</dbReference>
<dbReference type="Pfam" id="PF08264">
    <property type="entry name" value="Anticodon_1"/>
    <property type="match status" value="1"/>
</dbReference>
<feature type="binding site" evidence="9">
    <location>
        <position position="597"/>
    </location>
    <ligand>
        <name>ATP</name>
        <dbReference type="ChEBI" id="CHEBI:30616"/>
    </ligand>
</feature>
<evidence type="ECO:0000313" key="15">
    <source>
        <dbReference type="EMBL" id="TET30715.1"/>
    </source>
</evidence>
<comment type="caution">
    <text evidence="9">Lacks conserved residue(s) required for the propagation of feature annotation.</text>
</comment>
<gene>
    <name evidence="9" type="primary">leuS</name>
    <name evidence="15" type="ORF">E3J68_00415</name>
</gene>
<keyword evidence="2 9" id="KW-0963">Cytoplasm</keyword>
<feature type="domain" description="Aminoacyl-tRNA synthetase class Ia" evidence="11">
    <location>
        <begin position="425"/>
        <end position="620"/>
    </location>
</feature>
<comment type="caution">
    <text evidence="15">The sequence shown here is derived from an EMBL/GenBank/DDBJ whole genome shotgun (WGS) entry which is preliminary data.</text>
</comment>
<dbReference type="Gene3D" id="3.40.50.620">
    <property type="entry name" value="HUPs"/>
    <property type="match status" value="2"/>
</dbReference>
<keyword evidence="4 9" id="KW-0547">Nucleotide-binding</keyword>
<evidence type="ECO:0000313" key="16">
    <source>
        <dbReference type="Proteomes" id="UP000316517"/>
    </source>
</evidence>
<dbReference type="FunFam" id="3.40.50.620:FF:000003">
    <property type="entry name" value="Leucine--tRNA ligase"/>
    <property type="match status" value="1"/>
</dbReference>
<proteinExistence type="inferred from homology"/>
<sequence>MSHLYQPREIEPKWRRIWKETGAHETCQRSEKSKYYCLDMFPYPSGSGLHVGHLRGYVLSDVWARYKKLQGYNVLHPIGWDSFGLPAENDAIKRGIHPRINTEKNIQNMKRQLKEIGAMYDWSREINTSSPEYYKWTQWIFLKMYKKGLAYRKLVPINWCPSCRTGLANEEVVNGKCERCETPVTKKNLMQWMLRITQYADRLLRDLEKLNWPEKVKTMQTNWIGYSEGAEVIFKAISARDRQEFDIPVFTTRPDTLFGATYMVLAPEHELVEKISSSPQKIETHDYIQQSKRVPEVKRLTQVREKTGVFTGAYVINPVNNEKIPIWISDYVLLAYGTGAIMAVPAHDTRDFEFATKFHLPITEVIYSPKASRKKDGSLKEAYLGEGELINSGSFNGLSSEGAKEKITQRLAQRNLGKKAVSYKLRDWVFSRQRYWGEPIPIIYCRRCGEVPVPEKDLPVELPRVEKYQPSGTGKSPLENIPEFINATCPTCGSSAKRETDTMPQWAGSSWYFLRYPDAHLEQASFEKETANYWLPVDMYVGGIEHAILHLLYARFFTKVIYDLGYIDFDEPFQHLFNQGMVCKRSDKTGKVEKMSKSKGNVVNPDELIEKYGIDTVRMYELFIGPAELDSEWQDQGIEGVFRFLKKTWDLILKCGREPLQEDRELQRRLHLLIRDVTERIEAFKFNTAVSSFMEFINFLNRPEMLTRGVDKKTVESFLVLLAPFAPHFSEELWERLGHSQSIFEERWPLYDPSLIESRSVKMAVQVNGKLRGTLLLAKDTPKEEAIEKAKRIEKIRKYLEGKEIKKTVFVPDRIINLVTTQG</sequence>
<dbReference type="Gene3D" id="3.10.20.590">
    <property type="match status" value="1"/>
</dbReference>
<dbReference type="PANTHER" id="PTHR43740">
    <property type="entry name" value="LEUCYL-TRNA SYNTHETASE"/>
    <property type="match status" value="1"/>
</dbReference>
<dbReference type="InterPro" id="IPR015413">
    <property type="entry name" value="Methionyl/Leucyl_tRNA_Synth"/>
</dbReference>
<evidence type="ECO:0000256" key="6">
    <source>
        <dbReference type="ARBA" id="ARBA00022917"/>
    </source>
</evidence>
<dbReference type="PANTHER" id="PTHR43740:SF2">
    <property type="entry name" value="LEUCINE--TRNA LIGASE, MITOCHONDRIAL"/>
    <property type="match status" value="1"/>
</dbReference>
<organism evidence="15 16">
    <name type="scientific">Aerophobetes bacterium</name>
    <dbReference type="NCBI Taxonomy" id="2030807"/>
    <lineage>
        <taxon>Bacteria</taxon>
        <taxon>Candidatus Aerophobota</taxon>
    </lineage>
</organism>
<dbReference type="InterPro" id="IPR009080">
    <property type="entry name" value="tRNAsynth_Ia_anticodon-bd"/>
</dbReference>
<accession>A0A523TK73</accession>
<evidence type="ECO:0000259" key="11">
    <source>
        <dbReference type="Pfam" id="PF00133"/>
    </source>
</evidence>
<keyword evidence="7 9" id="KW-0030">Aminoacyl-tRNA synthetase</keyword>
<dbReference type="GO" id="GO:0002161">
    <property type="term" value="F:aminoacyl-tRNA deacylase activity"/>
    <property type="evidence" value="ECO:0007669"/>
    <property type="project" value="InterPro"/>
</dbReference>
<evidence type="ECO:0000259" key="14">
    <source>
        <dbReference type="Pfam" id="PF13603"/>
    </source>
</evidence>
<dbReference type="FunFam" id="1.10.730.10:FF:000011">
    <property type="entry name" value="Leucine--tRNA ligase chloroplastic/mitochondrial"/>
    <property type="match status" value="1"/>
</dbReference>
<dbReference type="InterPro" id="IPR014729">
    <property type="entry name" value="Rossmann-like_a/b/a_fold"/>
</dbReference>
<dbReference type="GO" id="GO:0005829">
    <property type="term" value="C:cytosol"/>
    <property type="evidence" value="ECO:0007669"/>
    <property type="project" value="TreeGrafter"/>
</dbReference>
<dbReference type="HAMAP" id="MF_00049_B">
    <property type="entry name" value="Leu_tRNA_synth_B"/>
    <property type="match status" value="1"/>
</dbReference>
<dbReference type="InterPro" id="IPR013155">
    <property type="entry name" value="M/V/L/I-tRNA-synth_anticd-bd"/>
</dbReference>
<keyword evidence="3 9" id="KW-0436">Ligase</keyword>
<dbReference type="Gene3D" id="1.10.730.10">
    <property type="entry name" value="Isoleucyl-tRNA Synthetase, Domain 1"/>
    <property type="match status" value="1"/>
</dbReference>
<dbReference type="GO" id="GO:0004823">
    <property type="term" value="F:leucine-tRNA ligase activity"/>
    <property type="evidence" value="ECO:0007669"/>
    <property type="project" value="UniProtKB-UniRule"/>
</dbReference>
<dbReference type="CDD" id="cd07958">
    <property type="entry name" value="Anticodon_Ia_Leu_BEm"/>
    <property type="match status" value="1"/>
</dbReference>
<dbReference type="GO" id="GO:0006429">
    <property type="term" value="P:leucyl-tRNA aminoacylation"/>
    <property type="evidence" value="ECO:0007669"/>
    <property type="project" value="UniProtKB-UniRule"/>
</dbReference>
<dbReference type="SUPFAM" id="SSF52374">
    <property type="entry name" value="Nucleotidylyl transferase"/>
    <property type="match status" value="1"/>
</dbReference>
<feature type="domain" description="Methionyl/Valyl/Leucyl/Isoleucyl-tRNA synthetase anticodon-binding" evidence="12">
    <location>
        <begin position="663"/>
        <end position="786"/>
    </location>
</feature>
<evidence type="ECO:0000256" key="3">
    <source>
        <dbReference type="ARBA" id="ARBA00022598"/>
    </source>
</evidence>
<dbReference type="Pfam" id="PF13603">
    <property type="entry name" value="tRNA-synt_1_2"/>
    <property type="match status" value="1"/>
</dbReference>
<comment type="subcellular location">
    <subcellularLocation>
        <location evidence="9">Cytoplasm</location>
    </subcellularLocation>
</comment>
<evidence type="ECO:0000259" key="12">
    <source>
        <dbReference type="Pfam" id="PF08264"/>
    </source>
</evidence>
<dbReference type="InterPro" id="IPR009008">
    <property type="entry name" value="Val/Leu/Ile-tRNA-synth_edit"/>
</dbReference>
<evidence type="ECO:0000256" key="7">
    <source>
        <dbReference type="ARBA" id="ARBA00023146"/>
    </source>
</evidence>
<evidence type="ECO:0000256" key="1">
    <source>
        <dbReference type="ARBA" id="ARBA00005594"/>
    </source>
</evidence>
<dbReference type="Proteomes" id="UP000316517">
    <property type="component" value="Unassembled WGS sequence"/>
</dbReference>
<dbReference type="PRINTS" id="PR00985">
    <property type="entry name" value="TRNASYNTHLEU"/>
</dbReference>
<dbReference type="SUPFAM" id="SSF47323">
    <property type="entry name" value="Anticodon-binding domain of a subclass of class I aminoacyl-tRNA synthetases"/>
    <property type="match status" value="1"/>
</dbReference>
<comment type="catalytic activity">
    <reaction evidence="8 9">
        <text>tRNA(Leu) + L-leucine + ATP = L-leucyl-tRNA(Leu) + AMP + diphosphate</text>
        <dbReference type="Rhea" id="RHEA:11688"/>
        <dbReference type="Rhea" id="RHEA-COMP:9613"/>
        <dbReference type="Rhea" id="RHEA-COMP:9622"/>
        <dbReference type="ChEBI" id="CHEBI:30616"/>
        <dbReference type="ChEBI" id="CHEBI:33019"/>
        <dbReference type="ChEBI" id="CHEBI:57427"/>
        <dbReference type="ChEBI" id="CHEBI:78442"/>
        <dbReference type="ChEBI" id="CHEBI:78494"/>
        <dbReference type="ChEBI" id="CHEBI:456215"/>
        <dbReference type="EC" id="6.1.1.4"/>
    </reaction>
</comment>
<dbReference type="InterPro" id="IPR002302">
    <property type="entry name" value="Leu-tRNA-ligase"/>
</dbReference>
<name>A0A523TK73_UNCAE</name>
<dbReference type="EMBL" id="SOJT01000024">
    <property type="protein sequence ID" value="TET30715.1"/>
    <property type="molecule type" value="Genomic_DNA"/>
</dbReference>
<evidence type="ECO:0000256" key="8">
    <source>
        <dbReference type="ARBA" id="ARBA00047469"/>
    </source>
</evidence>
<feature type="domain" description="Leucyl-tRNA synthetase editing" evidence="14">
    <location>
        <begin position="222"/>
        <end position="411"/>
    </location>
</feature>
<keyword evidence="6 9" id="KW-0648">Protein biosynthesis</keyword>